<dbReference type="SUPFAM" id="SSF57850">
    <property type="entry name" value="RING/U-box"/>
    <property type="match status" value="1"/>
</dbReference>
<protein>
    <submittedName>
        <fullName evidence="10">Uncharacterized protein LOC116300329</fullName>
    </submittedName>
</protein>
<dbReference type="GeneID" id="116300329"/>
<dbReference type="RefSeq" id="XP_031565039.1">
    <property type="nucleotide sequence ID" value="XM_031709179.1"/>
</dbReference>
<dbReference type="GO" id="GO:0008270">
    <property type="term" value="F:zinc ion binding"/>
    <property type="evidence" value="ECO:0007669"/>
    <property type="project" value="UniProtKB-KW"/>
</dbReference>
<dbReference type="AlphaFoldDB" id="A0A6P8I8Z6"/>
<sequence length="340" mass="36459">MAFFSKATANSESISGNILLCPVCEDEYDDPKRLPCMHTVCLGCLESVVPQNSLIMKCPIDDQELPMPKGGVNALPSDLKIIRLLELSSGDQTTKKPRNKPKKPKPVSEEAKKKPVVRGQIAATLEEEAELVRKLFTETANKIREAVSDKEKEILKEIDDLVNKQLRKAASAASFSNGADSGGNEGDDDNKDEEDGKKHPSFIIDLTPSRKLLQMAREEGLGNIKFGQKATTPGPAEKPLPINKPIPSAASATSATTGGTAEIINAVNLPNRYKRSFGPSAVAVSHAGHVAVSDFGGECVLLFDPEGNFVKKIGGESGDAGLEVLSTLKSSDILALFYFI</sequence>
<name>A0A6P8I8Z6_ACTTE</name>
<dbReference type="InterPro" id="IPR047153">
    <property type="entry name" value="TRIM45/56/19-like"/>
</dbReference>
<keyword evidence="2" id="KW-0677">Repeat</keyword>
<dbReference type="GO" id="GO:0061630">
    <property type="term" value="F:ubiquitin protein ligase activity"/>
    <property type="evidence" value="ECO:0007669"/>
    <property type="project" value="TreeGrafter"/>
</dbReference>
<dbReference type="PANTHER" id="PTHR25462">
    <property type="entry name" value="BONUS, ISOFORM C-RELATED"/>
    <property type="match status" value="1"/>
</dbReference>
<proteinExistence type="predicted"/>
<dbReference type="InterPro" id="IPR001258">
    <property type="entry name" value="NHL_repeat"/>
</dbReference>
<dbReference type="PROSITE" id="PS00518">
    <property type="entry name" value="ZF_RING_1"/>
    <property type="match status" value="1"/>
</dbReference>
<evidence type="ECO:0000259" key="8">
    <source>
        <dbReference type="PROSITE" id="PS50089"/>
    </source>
</evidence>
<evidence type="ECO:0000256" key="1">
    <source>
        <dbReference type="ARBA" id="ARBA00022723"/>
    </source>
</evidence>
<organism evidence="9 10">
    <name type="scientific">Actinia tenebrosa</name>
    <name type="common">Australian red waratah sea anemone</name>
    <dbReference type="NCBI Taxonomy" id="6105"/>
    <lineage>
        <taxon>Eukaryota</taxon>
        <taxon>Metazoa</taxon>
        <taxon>Cnidaria</taxon>
        <taxon>Anthozoa</taxon>
        <taxon>Hexacorallia</taxon>
        <taxon>Actiniaria</taxon>
        <taxon>Actiniidae</taxon>
        <taxon>Actinia</taxon>
    </lineage>
</organism>
<feature type="compositionally biased region" description="Basic residues" evidence="7">
    <location>
        <begin position="95"/>
        <end position="105"/>
    </location>
</feature>
<dbReference type="InterPro" id="IPR017907">
    <property type="entry name" value="Znf_RING_CS"/>
</dbReference>
<dbReference type="PROSITE" id="PS50089">
    <property type="entry name" value="ZF_RING_2"/>
    <property type="match status" value="1"/>
</dbReference>
<dbReference type="InterPro" id="IPR011042">
    <property type="entry name" value="6-blade_b-propeller_TolB-like"/>
</dbReference>
<dbReference type="Proteomes" id="UP000515163">
    <property type="component" value="Unplaced"/>
</dbReference>
<dbReference type="InterPro" id="IPR013083">
    <property type="entry name" value="Znf_RING/FYVE/PHD"/>
</dbReference>
<evidence type="ECO:0000256" key="6">
    <source>
        <dbReference type="PROSITE-ProRule" id="PRU00504"/>
    </source>
</evidence>
<dbReference type="PROSITE" id="PS51125">
    <property type="entry name" value="NHL"/>
    <property type="match status" value="1"/>
</dbReference>
<dbReference type="InParanoid" id="A0A6P8I8Z6"/>
<evidence type="ECO:0000256" key="5">
    <source>
        <dbReference type="PROSITE-ProRule" id="PRU00175"/>
    </source>
</evidence>
<evidence type="ECO:0000313" key="9">
    <source>
        <dbReference type="Proteomes" id="UP000515163"/>
    </source>
</evidence>
<dbReference type="CDD" id="cd16579">
    <property type="entry name" value="RING-HC_PML_C-V"/>
    <property type="match status" value="1"/>
</dbReference>
<keyword evidence="9" id="KW-1185">Reference proteome</keyword>
<reference evidence="10" key="1">
    <citation type="submission" date="2025-08" db="UniProtKB">
        <authorList>
            <consortium name="RefSeq"/>
        </authorList>
    </citation>
    <scope>IDENTIFICATION</scope>
    <source>
        <tissue evidence="10">Tentacle</tissue>
    </source>
</reference>
<evidence type="ECO:0000256" key="4">
    <source>
        <dbReference type="ARBA" id="ARBA00022833"/>
    </source>
</evidence>
<dbReference type="PANTHER" id="PTHR25462:SF296">
    <property type="entry name" value="MEIOTIC P26, ISOFORM F"/>
    <property type="match status" value="1"/>
</dbReference>
<feature type="domain" description="RING-type" evidence="8">
    <location>
        <begin position="21"/>
        <end position="62"/>
    </location>
</feature>
<dbReference type="SUPFAM" id="SSF63829">
    <property type="entry name" value="Calcium-dependent phosphotriesterase"/>
    <property type="match status" value="1"/>
</dbReference>
<dbReference type="InterPro" id="IPR001841">
    <property type="entry name" value="Znf_RING"/>
</dbReference>
<dbReference type="Gene3D" id="2.120.10.30">
    <property type="entry name" value="TolB, C-terminal domain"/>
    <property type="match status" value="1"/>
</dbReference>
<evidence type="ECO:0000313" key="10">
    <source>
        <dbReference type="RefSeq" id="XP_031565039.1"/>
    </source>
</evidence>
<dbReference type="OrthoDB" id="5968523at2759"/>
<dbReference type="Gene3D" id="3.30.40.10">
    <property type="entry name" value="Zinc/RING finger domain, C3HC4 (zinc finger)"/>
    <property type="match status" value="1"/>
</dbReference>
<feature type="region of interest" description="Disordered" evidence="7">
    <location>
        <begin position="90"/>
        <end position="115"/>
    </location>
</feature>
<keyword evidence="3 5" id="KW-0863">Zinc-finger</keyword>
<feature type="repeat" description="NHL" evidence="6">
    <location>
        <begin position="278"/>
        <end position="306"/>
    </location>
</feature>
<dbReference type="InterPro" id="IPR027370">
    <property type="entry name" value="Znf-RING_euk"/>
</dbReference>
<evidence type="ECO:0000256" key="7">
    <source>
        <dbReference type="SAM" id="MobiDB-lite"/>
    </source>
</evidence>
<accession>A0A6P8I8Z6</accession>
<gene>
    <name evidence="10" type="primary">LOC116300329</name>
</gene>
<dbReference type="Pfam" id="PF13445">
    <property type="entry name" value="zf-RING_UBOX"/>
    <property type="match status" value="1"/>
</dbReference>
<keyword evidence="4" id="KW-0862">Zinc</keyword>
<keyword evidence="1" id="KW-0479">Metal-binding</keyword>
<evidence type="ECO:0000256" key="3">
    <source>
        <dbReference type="ARBA" id="ARBA00022771"/>
    </source>
</evidence>
<dbReference type="SMART" id="SM00184">
    <property type="entry name" value="RING"/>
    <property type="match status" value="1"/>
</dbReference>
<dbReference type="KEGG" id="aten:116300329"/>
<evidence type="ECO:0000256" key="2">
    <source>
        <dbReference type="ARBA" id="ARBA00022737"/>
    </source>
</evidence>
<feature type="region of interest" description="Disordered" evidence="7">
    <location>
        <begin position="171"/>
        <end position="203"/>
    </location>
</feature>